<evidence type="ECO:0000256" key="1">
    <source>
        <dbReference type="SAM" id="MobiDB-lite"/>
    </source>
</evidence>
<dbReference type="EMBL" id="LK023318">
    <property type="protein sequence ID" value="CDS05945.1"/>
    <property type="molecule type" value="Genomic_DNA"/>
</dbReference>
<feature type="region of interest" description="Disordered" evidence="1">
    <location>
        <begin position="141"/>
        <end position="183"/>
    </location>
</feature>
<feature type="compositionally biased region" description="Acidic residues" evidence="1">
    <location>
        <begin position="158"/>
        <end position="173"/>
    </location>
</feature>
<reference evidence="2" key="1">
    <citation type="journal article" date="2014" name="Genome Announc.">
        <title>De novo whole-genome sequence and genome annotation of Lichtheimia ramosa.</title>
        <authorList>
            <person name="Linde J."/>
            <person name="Schwartze V."/>
            <person name="Binder U."/>
            <person name="Lass-Florl C."/>
            <person name="Voigt K."/>
            <person name="Horn F."/>
        </authorList>
    </citation>
    <scope>NUCLEOTIDE SEQUENCE</scope>
    <source>
        <strain evidence="2">JMRC FSU:6197</strain>
    </source>
</reference>
<name>A0A077WEV3_9FUNG</name>
<organism evidence="2">
    <name type="scientific">Lichtheimia ramosa</name>
    <dbReference type="NCBI Taxonomy" id="688394"/>
    <lineage>
        <taxon>Eukaryota</taxon>
        <taxon>Fungi</taxon>
        <taxon>Fungi incertae sedis</taxon>
        <taxon>Mucoromycota</taxon>
        <taxon>Mucoromycotina</taxon>
        <taxon>Mucoromycetes</taxon>
        <taxon>Mucorales</taxon>
        <taxon>Lichtheimiaceae</taxon>
        <taxon>Lichtheimia</taxon>
    </lineage>
</organism>
<evidence type="ECO:0000313" key="2">
    <source>
        <dbReference type="EMBL" id="CDS05945.1"/>
    </source>
</evidence>
<dbReference type="OrthoDB" id="2287485at2759"/>
<dbReference type="AlphaFoldDB" id="A0A077WEV3"/>
<sequence>MSNCPKQHRNQIQHFQPSNLERRTFFTSHPPEAWTFSEYVKSTKGAHGNQPSLKTLRMNYLHDMDWILLPKHKLPRDLIPYVQKLKEQIMNTPDKELHSAFDKEPEPKTSITITGNVQSGSIVCGTVHDSSLTVHGKRMYASPENEASNKRHHHDTDYSSEDDSEPSVDESIDEDPKSDLSIDHHPKRVADYALVEETENDTYEDDTESIESGFWVVNDVNIHAKCFEHAEACFSKKNQHQLSDISILAMHSIFVFAEDTMSSVSRHFGDLSLHFPIIDDLQVSKHFSLSSAQASIWCQQAAAMSFQNKRQVQRATLEFMNTAIESENDLDMVVANLLHRMLPQVKISGNDGHLKEEDTYVHNILSPLLEDMSAYEPRLQRFWANVSLSGDPQYKPDFGIYVNGLSQRFEVVVGEFKAPKGHCQGKEMRTMINRLITIGVEDPVVCGVLVSKGCLSTYKMELRGPKLYVMTRLSKLNLIRTSDDLAMLPILVSRIAQVQAYALETAAKVEQVCEWTRNHHSLKPTDTKLQQWLDTTSYTFKLVNNNNHIPN</sequence>
<feature type="compositionally biased region" description="Basic and acidic residues" evidence="1">
    <location>
        <begin position="174"/>
        <end position="183"/>
    </location>
</feature>
<accession>A0A077WEV3</accession>
<proteinExistence type="predicted"/>
<gene>
    <name evidence="2" type="ORF">LRAMOSA08473</name>
</gene>
<protein>
    <submittedName>
        <fullName evidence="2">Uncharacterized protein</fullName>
    </submittedName>
</protein>